<dbReference type="GO" id="GO:0006633">
    <property type="term" value="P:fatty acid biosynthetic process"/>
    <property type="evidence" value="ECO:0007669"/>
    <property type="project" value="UniProtKB-KW"/>
</dbReference>
<evidence type="ECO:0000256" key="6">
    <source>
        <dbReference type="ARBA" id="ARBA00022598"/>
    </source>
</evidence>
<dbReference type="InterPro" id="IPR051602">
    <property type="entry name" value="ACC_Biotin_Carboxylase"/>
</dbReference>
<dbReference type="InterPro" id="IPR011761">
    <property type="entry name" value="ATP-grasp"/>
</dbReference>
<keyword evidence="16" id="KW-0443">Lipid metabolism</keyword>
<gene>
    <name evidence="19" type="ORF">BLL40_11850</name>
</gene>
<evidence type="ECO:0000256" key="10">
    <source>
        <dbReference type="ARBA" id="ARBA00022840"/>
    </source>
</evidence>
<evidence type="ECO:0000256" key="16">
    <source>
        <dbReference type="RuleBase" id="RU365063"/>
    </source>
</evidence>
<dbReference type="FunFam" id="3.30.470.20:FF:000028">
    <property type="entry name" value="Methylcrotonoyl-CoA carboxylase subunit alpha, mitochondrial"/>
    <property type="match status" value="1"/>
</dbReference>
<keyword evidence="20" id="KW-1185">Reference proteome</keyword>
<dbReference type="EC" id="6.3.4.14" evidence="4 16"/>
<evidence type="ECO:0000256" key="15">
    <source>
        <dbReference type="PROSITE-ProRule" id="PRU00409"/>
    </source>
</evidence>
<keyword evidence="9 16" id="KW-0276">Fatty acid metabolism</keyword>
<dbReference type="Proteomes" id="UP000186524">
    <property type="component" value="Unassembled WGS sequence"/>
</dbReference>
<dbReference type="FunFam" id="3.30.1490.20:FF:000018">
    <property type="entry name" value="Biotin carboxylase"/>
    <property type="match status" value="1"/>
</dbReference>
<dbReference type="GO" id="GO:0005524">
    <property type="term" value="F:ATP binding"/>
    <property type="evidence" value="ECO:0007669"/>
    <property type="project" value="UniProtKB-UniRule"/>
</dbReference>
<keyword evidence="5 16" id="KW-0444">Lipid biosynthesis</keyword>
<dbReference type="GO" id="GO:0046872">
    <property type="term" value="F:metal ion binding"/>
    <property type="evidence" value="ECO:0007669"/>
    <property type="project" value="UniProtKB-KW"/>
</dbReference>
<comment type="pathway">
    <text evidence="2 16">Lipid metabolism; malonyl-CoA biosynthesis; malonyl-CoA from acetyl-CoA: step 1/1.</text>
</comment>
<comment type="catalytic activity">
    <reaction evidence="14 16">
        <text>N(6)-biotinyl-L-lysyl-[protein] + hydrogencarbonate + ATP = N(6)-carboxybiotinyl-L-lysyl-[protein] + ADP + phosphate + H(+)</text>
        <dbReference type="Rhea" id="RHEA:13501"/>
        <dbReference type="Rhea" id="RHEA-COMP:10505"/>
        <dbReference type="Rhea" id="RHEA-COMP:10506"/>
        <dbReference type="ChEBI" id="CHEBI:15378"/>
        <dbReference type="ChEBI" id="CHEBI:17544"/>
        <dbReference type="ChEBI" id="CHEBI:30616"/>
        <dbReference type="ChEBI" id="CHEBI:43474"/>
        <dbReference type="ChEBI" id="CHEBI:83144"/>
        <dbReference type="ChEBI" id="CHEBI:83145"/>
        <dbReference type="ChEBI" id="CHEBI:456216"/>
        <dbReference type="EC" id="6.3.4.14"/>
    </reaction>
</comment>
<dbReference type="PROSITE" id="PS00867">
    <property type="entry name" value="CPSASE_2"/>
    <property type="match status" value="1"/>
</dbReference>
<dbReference type="GO" id="GO:2001295">
    <property type="term" value="P:malonyl-CoA biosynthetic process"/>
    <property type="evidence" value="ECO:0007669"/>
    <property type="project" value="UniProtKB-UniPathway"/>
</dbReference>
<dbReference type="PANTHER" id="PTHR48095">
    <property type="entry name" value="PYRUVATE CARBOXYLASE SUBUNIT A"/>
    <property type="match status" value="1"/>
</dbReference>
<feature type="domain" description="ATP-grasp" evidence="17">
    <location>
        <begin position="120"/>
        <end position="317"/>
    </location>
</feature>
<dbReference type="PANTHER" id="PTHR48095:SF2">
    <property type="entry name" value="BIOTIN CARBOXYLASE, CHLOROPLASTIC"/>
    <property type="match status" value="1"/>
</dbReference>
<evidence type="ECO:0000256" key="8">
    <source>
        <dbReference type="ARBA" id="ARBA00022741"/>
    </source>
</evidence>
<dbReference type="Pfam" id="PF02785">
    <property type="entry name" value="Biotin_carb_C"/>
    <property type="match status" value="1"/>
</dbReference>
<dbReference type="Pfam" id="PF00289">
    <property type="entry name" value="Biotin_carb_N"/>
    <property type="match status" value="1"/>
</dbReference>
<dbReference type="SUPFAM" id="SSF51246">
    <property type="entry name" value="Rudiment single hybrid motif"/>
    <property type="match status" value="1"/>
</dbReference>
<dbReference type="FunFam" id="3.40.50.20:FF:000010">
    <property type="entry name" value="Propionyl-CoA carboxylase subunit alpha"/>
    <property type="match status" value="1"/>
</dbReference>
<evidence type="ECO:0000256" key="1">
    <source>
        <dbReference type="ARBA" id="ARBA00003761"/>
    </source>
</evidence>
<dbReference type="InterPro" id="IPR005481">
    <property type="entry name" value="BC-like_N"/>
</dbReference>
<evidence type="ECO:0000256" key="9">
    <source>
        <dbReference type="ARBA" id="ARBA00022832"/>
    </source>
</evidence>
<reference evidence="19 20" key="1">
    <citation type="submission" date="2016-12" db="EMBL/GenBank/DDBJ databases">
        <title>Domibacillus sp. SAOS 44 whole genome sequencing.</title>
        <authorList>
            <person name="Verma A."/>
            <person name="Krishnamurthi S."/>
        </authorList>
    </citation>
    <scope>NUCLEOTIDE SEQUENCE [LARGE SCALE GENOMIC DNA]</scope>
    <source>
        <strain evidence="19 20">SAOS 44</strain>
    </source>
</reference>
<dbReference type="InterPro" id="IPR016185">
    <property type="entry name" value="PreATP-grasp_dom_sf"/>
</dbReference>
<evidence type="ECO:0000256" key="14">
    <source>
        <dbReference type="ARBA" id="ARBA00048600"/>
    </source>
</evidence>
<keyword evidence="8 15" id="KW-0547">Nucleotide-binding</keyword>
<keyword evidence="12 16" id="KW-0275">Fatty acid biosynthesis</keyword>
<dbReference type="UniPathway" id="UPA00655">
    <property type="reaction ID" value="UER00711"/>
</dbReference>
<evidence type="ECO:0000259" key="18">
    <source>
        <dbReference type="PROSITE" id="PS50979"/>
    </source>
</evidence>
<evidence type="ECO:0000256" key="7">
    <source>
        <dbReference type="ARBA" id="ARBA00022723"/>
    </source>
</evidence>
<dbReference type="RefSeq" id="WP_073712119.1">
    <property type="nucleotide sequence ID" value="NZ_MRWQ01000010.1"/>
</dbReference>
<dbReference type="SMART" id="SM00878">
    <property type="entry name" value="Biotin_carb_C"/>
    <property type="match status" value="1"/>
</dbReference>
<evidence type="ECO:0000313" key="20">
    <source>
        <dbReference type="Proteomes" id="UP000186524"/>
    </source>
</evidence>
<keyword evidence="13 16" id="KW-0092">Biotin</keyword>
<evidence type="ECO:0000256" key="11">
    <source>
        <dbReference type="ARBA" id="ARBA00022842"/>
    </source>
</evidence>
<dbReference type="SUPFAM" id="SSF52440">
    <property type="entry name" value="PreATP-grasp domain"/>
    <property type="match status" value="1"/>
</dbReference>
<dbReference type="EMBL" id="MRWQ01000010">
    <property type="protein sequence ID" value="OKL36019.1"/>
    <property type="molecule type" value="Genomic_DNA"/>
</dbReference>
<dbReference type="STRING" id="1714354.BLL40_11850"/>
<sequence>MFKKILVANRGEIAVRIIRACKELGIGTVAVYSEADKEALHVKLADEAFCIGKTASKDSYLNIHNIMSTAAVTKADAIHPGYGFLAENADFADICQQCGVVFIGPDPEAIRKMGAKAVARETMKQAGVPTVPGTEGLIEDDHEALRTAREIGFPVIAKATAGGGGKGMRLAASEEELPDAIRQAQNEAETAFGNGGVYLEKYLEEPRHIEIQIMADKFGNVIHLGERDCSIQRRHQKLVEEAPSPALSEELRQQMGAAAVKAAKAVNYHGAGTVEFLLDKHNQFYFMEMNTRIQVEHPVTELVTMVDLIKEQIKVAAGYALSFRQEEIQINGWAIECRINAENPANNFIPSPGQVEMYIPPGGFGVRVDSAVYPGYTISPFYDSLVAKVIVWGSDREEAIQKMKRALDEFVITGIKTTVPFHLSLLENEHFIKGDFNTKFLEMHHIAVTE</sequence>
<comment type="subunit">
    <text evidence="3 16">Acetyl-CoA carboxylase is a heterohexamer of biotin carboxyl carrier protein, biotin carboxylase and the two subunits of carboxyl transferase in a 2:2 complex.</text>
</comment>
<dbReference type="GO" id="GO:0004075">
    <property type="term" value="F:biotin carboxylase activity"/>
    <property type="evidence" value="ECO:0007669"/>
    <property type="project" value="UniProtKB-EC"/>
</dbReference>
<dbReference type="InterPro" id="IPR011764">
    <property type="entry name" value="Biotin_carboxylation_dom"/>
</dbReference>
<accession>A0A1Q5P183</accession>
<keyword evidence="11" id="KW-0460">Magnesium</keyword>
<dbReference type="AlphaFoldDB" id="A0A1Q5P183"/>
<evidence type="ECO:0000256" key="4">
    <source>
        <dbReference type="ARBA" id="ARBA00013263"/>
    </source>
</evidence>
<dbReference type="InterPro" id="IPR011054">
    <property type="entry name" value="Rudment_hybrid_motif"/>
</dbReference>
<dbReference type="PROSITE" id="PS50975">
    <property type="entry name" value="ATP_GRASP"/>
    <property type="match status" value="1"/>
</dbReference>
<evidence type="ECO:0000256" key="5">
    <source>
        <dbReference type="ARBA" id="ARBA00022516"/>
    </source>
</evidence>
<evidence type="ECO:0000313" key="19">
    <source>
        <dbReference type="EMBL" id="OKL36019.1"/>
    </source>
</evidence>
<name>A0A1Q5P183_9BACI</name>
<dbReference type="OrthoDB" id="9807469at2"/>
<feature type="domain" description="Biotin carboxylation" evidence="18">
    <location>
        <begin position="1"/>
        <end position="446"/>
    </location>
</feature>
<evidence type="ECO:0000256" key="3">
    <source>
        <dbReference type="ARBA" id="ARBA00011750"/>
    </source>
</evidence>
<evidence type="ECO:0000259" key="17">
    <source>
        <dbReference type="PROSITE" id="PS50975"/>
    </source>
</evidence>
<dbReference type="Pfam" id="PF02786">
    <property type="entry name" value="CPSase_L_D2"/>
    <property type="match status" value="1"/>
</dbReference>
<keyword evidence="6 16" id="KW-0436">Ligase</keyword>
<keyword evidence="7" id="KW-0479">Metal-binding</keyword>
<protein>
    <recommendedName>
        <fullName evidence="4 16">Biotin carboxylase</fullName>
        <ecNumber evidence="4 16">6.3.4.14</ecNumber>
    </recommendedName>
    <alternativeName>
        <fullName evidence="16">Acetyl-coenzyme A carboxylase biotin carboxylase subunit A</fullName>
    </alternativeName>
</protein>
<dbReference type="InterPro" id="IPR004549">
    <property type="entry name" value="Acetyl_CoA_COase_biotin_COase"/>
</dbReference>
<comment type="caution">
    <text evidence="19">The sequence shown here is derived from an EMBL/GenBank/DDBJ whole genome shotgun (WGS) entry which is preliminary data.</text>
</comment>
<dbReference type="Gene3D" id="3.30.470.20">
    <property type="entry name" value="ATP-grasp fold, B domain"/>
    <property type="match status" value="1"/>
</dbReference>
<evidence type="ECO:0000256" key="2">
    <source>
        <dbReference type="ARBA" id="ARBA00004956"/>
    </source>
</evidence>
<dbReference type="SUPFAM" id="SSF56059">
    <property type="entry name" value="Glutathione synthetase ATP-binding domain-like"/>
    <property type="match status" value="1"/>
</dbReference>
<dbReference type="NCBIfam" id="NF006367">
    <property type="entry name" value="PRK08591.1"/>
    <property type="match status" value="1"/>
</dbReference>
<dbReference type="PROSITE" id="PS50979">
    <property type="entry name" value="BC"/>
    <property type="match status" value="1"/>
</dbReference>
<organism evidence="19 20">
    <name type="scientific">Domibacillus mangrovi</name>
    <dbReference type="NCBI Taxonomy" id="1714354"/>
    <lineage>
        <taxon>Bacteria</taxon>
        <taxon>Bacillati</taxon>
        <taxon>Bacillota</taxon>
        <taxon>Bacilli</taxon>
        <taxon>Bacillales</taxon>
        <taxon>Bacillaceae</taxon>
        <taxon>Domibacillus</taxon>
    </lineage>
</organism>
<evidence type="ECO:0000256" key="12">
    <source>
        <dbReference type="ARBA" id="ARBA00023160"/>
    </source>
</evidence>
<dbReference type="InterPro" id="IPR005479">
    <property type="entry name" value="CPAse_ATP-bd"/>
</dbReference>
<dbReference type="InterPro" id="IPR005482">
    <property type="entry name" value="Biotin_COase_C"/>
</dbReference>
<comment type="function">
    <text evidence="1 16">This protein is a component of the acetyl coenzyme A carboxylase complex; first, biotin carboxylase catalyzes the carboxylation of the carrier protein and then the transcarboxylase transfers the carboxyl group to form malonyl-CoA.</text>
</comment>
<keyword evidence="10 15" id="KW-0067">ATP-binding</keyword>
<evidence type="ECO:0000256" key="13">
    <source>
        <dbReference type="ARBA" id="ARBA00023267"/>
    </source>
</evidence>
<proteinExistence type="predicted"/>
<dbReference type="NCBIfam" id="NF004085">
    <property type="entry name" value="PRK05586.1"/>
    <property type="match status" value="1"/>
</dbReference>
<dbReference type="NCBIfam" id="TIGR00514">
    <property type="entry name" value="accC"/>
    <property type="match status" value="1"/>
</dbReference>